<dbReference type="EMBL" id="CP136862">
    <property type="protein sequence ID" value="WOJ89270.1"/>
    <property type="molecule type" value="Genomic_DNA"/>
</dbReference>
<protein>
    <recommendedName>
        <fullName evidence="4">MetA-pathway of phenol degradation</fullName>
    </recommendedName>
</protein>
<evidence type="ECO:0008006" key="4">
    <source>
        <dbReference type="Google" id="ProtNLM"/>
    </source>
</evidence>
<evidence type="ECO:0000313" key="2">
    <source>
        <dbReference type="EMBL" id="WOJ89270.1"/>
    </source>
</evidence>
<accession>A0ABZ0HR89</accession>
<name>A0ABZ0HR89_9HYPH</name>
<dbReference type="RefSeq" id="WP_407338712.1">
    <property type="nucleotide sequence ID" value="NZ_CP136862.1"/>
</dbReference>
<keyword evidence="1" id="KW-0732">Signal</keyword>
<organism evidence="2 3">
    <name type="scientific">Methylocapsa polymorpha</name>
    <dbReference type="NCBI Taxonomy" id="3080828"/>
    <lineage>
        <taxon>Bacteria</taxon>
        <taxon>Pseudomonadati</taxon>
        <taxon>Pseudomonadota</taxon>
        <taxon>Alphaproteobacteria</taxon>
        <taxon>Hyphomicrobiales</taxon>
        <taxon>Beijerinckiaceae</taxon>
        <taxon>Methylocapsa</taxon>
    </lineage>
</organism>
<evidence type="ECO:0000256" key="1">
    <source>
        <dbReference type="SAM" id="SignalP"/>
    </source>
</evidence>
<proteinExistence type="predicted"/>
<reference evidence="2 3" key="1">
    <citation type="submission" date="2023-10" db="EMBL/GenBank/DDBJ databases">
        <title>Novel methanotroph of the genus Methylocapsa from a subarctic wetland.</title>
        <authorList>
            <person name="Belova S.E."/>
            <person name="Oshkin I.Y."/>
            <person name="Miroshnikov K."/>
            <person name="Dedysh S.N."/>
        </authorList>
    </citation>
    <scope>NUCLEOTIDE SEQUENCE [LARGE SCALE GENOMIC DNA]</scope>
    <source>
        <strain evidence="2 3">RX1</strain>
    </source>
</reference>
<feature type="chain" id="PRO_5046055908" description="MetA-pathway of phenol degradation" evidence="1">
    <location>
        <begin position="28"/>
        <end position="289"/>
    </location>
</feature>
<evidence type="ECO:0000313" key="3">
    <source>
        <dbReference type="Proteomes" id="UP001626536"/>
    </source>
</evidence>
<sequence length="289" mass="31708">MSWLAPHSFCRAPLLALALTLPTLARAEDAESRSKGTVDTEHIFGFTEGADIGEKGEKELEDTITGRFGKDGHYAGLAHETAIRYGVVEGFRASIGALSDYHAVSGVPDLADRHALNFSGVTSEFRWQLLERESSPLDLTLSFTPQWQRIDDLSGQRVQSYAFPFELLADVALIPNKMFAAFNLTYAPIFTRNGGTWGQQNPVEFSFAVSAAIADNVFLGAEVRHLTLNDHGFFSGHALFVGPSLFVRLSDAVAVKVAWDAQIPDETTGRLDLANYERQQARLQLAIGF</sequence>
<feature type="signal peptide" evidence="1">
    <location>
        <begin position="1"/>
        <end position="27"/>
    </location>
</feature>
<dbReference type="Proteomes" id="UP001626536">
    <property type="component" value="Chromosome"/>
</dbReference>
<gene>
    <name evidence="2" type="ORF">RZS28_15930</name>
</gene>
<keyword evidence="3" id="KW-1185">Reference proteome</keyword>